<keyword evidence="7" id="KW-1133">Transmembrane helix</keyword>
<proteinExistence type="inferred from homology"/>
<gene>
    <name evidence="9" type="ORF">ABENE_06450</name>
</gene>
<comment type="catalytic activity">
    <reaction evidence="1 7">
        <text>Cleavage of hydrophobic, N-terminal signal or leader sequences from secreted and periplasmic proteins.</text>
        <dbReference type="EC" id="3.4.21.89"/>
    </reaction>
</comment>
<evidence type="ECO:0000259" key="8">
    <source>
        <dbReference type="Pfam" id="PF10502"/>
    </source>
</evidence>
<dbReference type="GO" id="GO:0009003">
    <property type="term" value="F:signal peptidase activity"/>
    <property type="evidence" value="ECO:0007669"/>
    <property type="project" value="UniProtKB-EC"/>
</dbReference>
<dbReference type="eggNOG" id="COG0681">
    <property type="taxonomic scope" value="Bacteria"/>
</dbReference>
<evidence type="ECO:0000256" key="7">
    <source>
        <dbReference type="RuleBase" id="RU362042"/>
    </source>
</evidence>
<keyword evidence="7" id="KW-0472">Membrane</keyword>
<dbReference type="NCBIfam" id="TIGR02227">
    <property type="entry name" value="sigpep_I_bact"/>
    <property type="match status" value="1"/>
</dbReference>
<dbReference type="PANTHER" id="PTHR43390:SF1">
    <property type="entry name" value="CHLOROPLAST PROCESSING PEPTIDASE"/>
    <property type="match status" value="1"/>
</dbReference>
<dbReference type="PROSITE" id="PS00760">
    <property type="entry name" value="SPASE_I_2"/>
    <property type="match status" value="1"/>
</dbReference>
<dbReference type="GO" id="GO:0016020">
    <property type="term" value="C:membrane"/>
    <property type="evidence" value="ECO:0007669"/>
    <property type="project" value="UniProtKB-SubCell"/>
</dbReference>
<keyword evidence="7" id="KW-0645">Protease</keyword>
<dbReference type="EC" id="3.4.21.89" evidence="3 7"/>
<dbReference type="PROSITE" id="PS00761">
    <property type="entry name" value="SPASE_I_3"/>
    <property type="match status" value="1"/>
</dbReference>
<evidence type="ECO:0000256" key="4">
    <source>
        <dbReference type="ARBA" id="ARBA00019232"/>
    </source>
</evidence>
<evidence type="ECO:0000256" key="3">
    <source>
        <dbReference type="ARBA" id="ARBA00013208"/>
    </source>
</evidence>
<dbReference type="SUPFAM" id="SSF51306">
    <property type="entry name" value="LexA/Signal peptidase"/>
    <property type="match status" value="1"/>
</dbReference>
<comment type="subcellular location">
    <subcellularLocation>
        <location evidence="7">Membrane</location>
        <topology evidence="7">Single-pass type II membrane protein</topology>
    </subcellularLocation>
</comment>
<dbReference type="GO" id="GO:0006465">
    <property type="term" value="P:signal peptide processing"/>
    <property type="evidence" value="ECO:0007669"/>
    <property type="project" value="InterPro"/>
</dbReference>
<feature type="active site" evidence="6">
    <location>
        <position position="83"/>
    </location>
</feature>
<evidence type="ECO:0000256" key="5">
    <source>
        <dbReference type="ARBA" id="ARBA00022801"/>
    </source>
</evidence>
<dbReference type="EMBL" id="AWGB01000009">
    <property type="protein sequence ID" value="ESQ93186.1"/>
    <property type="molecule type" value="Genomic_DNA"/>
</dbReference>
<sequence length="292" mass="32679">MTKPENDSANEAIAAAANTAARVDAHIEAEAHAEPEEVVDTRNAKQVAIDEAKEIFSVVGVALLLVLILRTFLFQPFTIPSASMEPNLYEGDYIIVSKWDYGISKYSFPITLPFIEGRIMNHAPTRGDVVVFKLPRDNKTDYIKRVIGLPGDTVQMKQDQLYINGKPVPATDLGPVEAKDFPGRYATAYSEALPDGRTHKMQDMVKDGRADDTGEFVVPAGNYFVMGDNRDNSLDSRFSPEDPYEPGVGFVPEANLEGRAVLVLMSWKEGSSLWKPWTWLNFHWNRFFKPLH</sequence>
<dbReference type="CDD" id="cd06530">
    <property type="entry name" value="S26_SPase_I"/>
    <property type="match status" value="1"/>
</dbReference>
<dbReference type="InterPro" id="IPR019533">
    <property type="entry name" value="Peptidase_S26"/>
</dbReference>
<feature type="domain" description="Peptidase S26" evidence="8">
    <location>
        <begin position="54"/>
        <end position="264"/>
    </location>
</feature>
<dbReference type="PRINTS" id="PR00727">
    <property type="entry name" value="LEADERPTASE"/>
</dbReference>
<name>V4PXU1_9CAUL</name>
<dbReference type="GO" id="GO:0004252">
    <property type="term" value="F:serine-type endopeptidase activity"/>
    <property type="evidence" value="ECO:0007669"/>
    <property type="project" value="InterPro"/>
</dbReference>
<feature type="transmembrane region" description="Helical" evidence="7">
    <location>
        <begin position="55"/>
        <end position="74"/>
    </location>
</feature>
<dbReference type="RefSeq" id="WP_018080280.1">
    <property type="nucleotide sequence ID" value="NZ_AQWM01000001.1"/>
</dbReference>
<protein>
    <recommendedName>
        <fullName evidence="4 7">Signal peptidase I</fullName>
        <ecNumber evidence="3 7">3.4.21.89</ecNumber>
    </recommendedName>
</protein>
<evidence type="ECO:0000256" key="1">
    <source>
        <dbReference type="ARBA" id="ARBA00000677"/>
    </source>
</evidence>
<dbReference type="PANTHER" id="PTHR43390">
    <property type="entry name" value="SIGNAL PEPTIDASE I"/>
    <property type="match status" value="1"/>
</dbReference>
<accession>V4PXU1</accession>
<dbReference type="InterPro" id="IPR000223">
    <property type="entry name" value="Pept_S26A_signal_pept_1"/>
</dbReference>
<organism evidence="9 10">
    <name type="scientific">Asticcacaulis benevestitus DSM 16100 = ATCC BAA-896</name>
    <dbReference type="NCBI Taxonomy" id="1121022"/>
    <lineage>
        <taxon>Bacteria</taxon>
        <taxon>Pseudomonadati</taxon>
        <taxon>Pseudomonadota</taxon>
        <taxon>Alphaproteobacteria</taxon>
        <taxon>Caulobacterales</taxon>
        <taxon>Caulobacteraceae</taxon>
        <taxon>Asticcacaulis</taxon>
    </lineage>
</organism>
<dbReference type="OrthoDB" id="9815782at2"/>
<comment type="similarity">
    <text evidence="2 7">Belongs to the peptidase S26 family.</text>
</comment>
<dbReference type="Proteomes" id="UP000017837">
    <property type="component" value="Unassembled WGS sequence"/>
</dbReference>
<dbReference type="STRING" id="1121022.GCA_000376105_00610"/>
<keyword evidence="5 7" id="KW-0378">Hydrolase</keyword>
<reference evidence="9 10" key="1">
    <citation type="journal article" date="2014" name="Nature">
        <title>Sequential evolution of bacterial morphology by co-option of a developmental regulator.</title>
        <authorList>
            <person name="Jiang C."/>
            <person name="Brown P.J."/>
            <person name="Ducret A."/>
            <person name="Brun Y.V."/>
        </authorList>
    </citation>
    <scope>NUCLEOTIDE SEQUENCE [LARGE SCALE GENOMIC DNA]</scope>
    <source>
        <strain evidence="9 10">DSM 16100</strain>
    </source>
</reference>
<dbReference type="InterPro" id="IPR019757">
    <property type="entry name" value="Pept_S26A_signal_pept_1_Lys-AS"/>
</dbReference>
<keyword evidence="7" id="KW-0812">Transmembrane</keyword>
<dbReference type="Gene3D" id="2.10.109.10">
    <property type="entry name" value="Umud Fragment, subunit A"/>
    <property type="match status" value="1"/>
</dbReference>
<dbReference type="AlphaFoldDB" id="V4PXU1"/>
<feature type="active site" evidence="6">
    <location>
        <position position="144"/>
    </location>
</feature>
<dbReference type="PATRIC" id="fig|1121022.4.peg.1286"/>
<keyword evidence="10" id="KW-1185">Reference proteome</keyword>
<evidence type="ECO:0000256" key="2">
    <source>
        <dbReference type="ARBA" id="ARBA00009370"/>
    </source>
</evidence>
<evidence type="ECO:0000256" key="6">
    <source>
        <dbReference type="PIRSR" id="PIRSR600223-1"/>
    </source>
</evidence>
<dbReference type="InterPro" id="IPR036286">
    <property type="entry name" value="LexA/Signal_pep-like_sf"/>
</dbReference>
<evidence type="ECO:0000313" key="9">
    <source>
        <dbReference type="EMBL" id="ESQ93186.1"/>
    </source>
</evidence>
<evidence type="ECO:0000313" key="10">
    <source>
        <dbReference type="Proteomes" id="UP000017837"/>
    </source>
</evidence>
<dbReference type="InterPro" id="IPR019758">
    <property type="entry name" value="Pept_S26A_signal_pept_1_CS"/>
</dbReference>
<comment type="caution">
    <text evidence="9">The sequence shown here is derived from an EMBL/GenBank/DDBJ whole genome shotgun (WGS) entry which is preliminary data.</text>
</comment>
<dbReference type="Pfam" id="PF10502">
    <property type="entry name" value="Peptidase_S26"/>
    <property type="match status" value="1"/>
</dbReference>